<dbReference type="InterPro" id="IPR001810">
    <property type="entry name" value="F-box_dom"/>
</dbReference>
<gene>
    <name evidence="3" type="ORF">L203_101315</name>
</gene>
<protein>
    <recommendedName>
        <fullName evidence="2">F-box domain-containing protein</fullName>
    </recommendedName>
</protein>
<organism evidence="3 4">
    <name type="scientific">Cryptococcus depauperatus CBS 7841</name>
    <dbReference type="NCBI Taxonomy" id="1295531"/>
    <lineage>
        <taxon>Eukaryota</taxon>
        <taxon>Fungi</taxon>
        <taxon>Dikarya</taxon>
        <taxon>Basidiomycota</taxon>
        <taxon>Agaricomycotina</taxon>
        <taxon>Tremellomycetes</taxon>
        <taxon>Tremellales</taxon>
        <taxon>Cryptococcaceae</taxon>
        <taxon>Cryptococcus</taxon>
    </lineage>
</organism>
<name>A0AAJ8JPQ3_9TREE</name>
<accession>A0AAJ8JPQ3</accession>
<dbReference type="Gene3D" id="2.130.10.10">
    <property type="entry name" value="YVTN repeat-like/Quinoprotein amine dehydrogenase"/>
    <property type="match status" value="1"/>
</dbReference>
<dbReference type="Gene3D" id="1.20.1280.50">
    <property type="match status" value="1"/>
</dbReference>
<evidence type="ECO:0000256" key="1">
    <source>
        <dbReference type="SAM" id="MobiDB-lite"/>
    </source>
</evidence>
<dbReference type="InterPro" id="IPR015943">
    <property type="entry name" value="WD40/YVTN_repeat-like_dom_sf"/>
</dbReference>
<dbReference type="EMBL" id="CP143785">
    <property type="protein sequence ID" value="WVN86154.1"/>
    <property type="molecule type" value="Genomic_DNA"/>
</dbReference>
<dbReference type="AlphaFoldDB" id="A0AAJ8JPQ3"/>
<evidence type="ECO:0000259" key="2">
    <source>
        <dbReference type="PROSITE" id="PS50181"/>
    </source>
</evidence>
<feature type="region of interest" description="Disordered" evidence="1">
    <location>
        <begin position="31"/>
        <end position="75"/>
    </location>
</feature>
<feature type="region of interest" description="Disordered" evidence="1">
    <location>
        <begin position="819"/>
        <end position="850"/>
    </location>
</feature>
<dbReference type="InterPro" id="IPR036322">
    <property type="entry name" value="WD40_repeat_dom_sf"/>
</dbReference>
<evidence type="ECO:0000313" key="4">
    <source>
        <dbReference type="Proteomes" id="UP000094043"/>
    </source>
</evidence>
<dbReference type="KEGG" id="cdep:91085528"/>
<feature type="region of interest" description="Disordered" evidence="1">
    <location>
        <begin position="574"/>
        <end position="597"/>
    </location>
</feature>
<dbReference type="GeneID" id="91085528"/>
<proteinExistence type="predicted"/>
<dbReference type="PROSITE" id="PS50181">
    <property type="entry name" value="FBOX"/>
    <property type="match status" value="1"/>
</dbReference>
<dbReference type="SUPFAM" id="SSF81383">
    <property type="entry name" value="F-box domain"/>
    <property type="match status" value="1"/>
</dbReference>
<feature type="region of interest" description="Disordered" evidence="1">
    <location>
        <begin position="731"/>
        <end position="758"/>
    </location>
</feature>
<dbReference type="Pfam" id="PF00400">
    <property type="entry name" value="WD40"/>
    <property type="match status" value="1"/>
</dbReference>
<dbReference type="SMART" id="SM00320">
    <property type="entry name" value="WD40"/>
    <property type="match status" value="2"/>
</dbReference>
<evidence type="ECO:0000313" key="3">
    <source>
        <dbReference type="EMBL" id="WVN86154.1"/>
    </source>
</evidence>
<feature type="compositionally biased region" description="Basic and acidic residues" evidence="1">
    <location>
        <begin position="837"/>
        <end position="847"/>
    </location>
</feature>
<reference evidence="3" key="3">
    <citation type="submission" date="2024-01" db="EMBL/GenBank/DDBJ databases">
        <authorList>
            <person name="Coelho M.A."/>
            <person name="David-Palma M."/>
            <person name="Shea T."/>
            <person name="Sun S."/>
            <person name="Cuomo C.A."/>
            <person name="Heitman J."/>
        </authorList>
    </citation>
    <scope>NUCLEOTIDE SEQUENCE</scope>
    <source>
        <strain evidence="3">CBS 7841</strain>
    </source>
</reference>
<feature type="compositionally biased region" description="Basic and acidic residues" evidence="1">
    <location>
        <begin position="748"/>
        <end position="758"/>
    </location>
</feature>
<dbReference type="SMART" id="SM00256">
    <property type="entry name" value="FBOX"/>
    <property type="match status" value="1"/>
</dbReference>
<dbReference type="InterPro" id="IPR036047">
    <property type="entry name" value="F-box-like_dom_sf"/>
</dbReference>
<feature type="domain" description="F-box" evidence="2">
    <location>
        <begin position="79"/>
        <end position="125"/>
    </location>
</feature>
<sequence length="886" mass="98768">MQPEPTTSPYNLQESQILNFEYQSEEEPEDVFNQLSIASPARKHDSKRVASKLSKGKAVTTPRPSWRSKGKDRDGQSGKCYLLNLPEDVIHIILARLPPKTLLAISKTCKYLHGLTEDDAIWKHSYINHYFSESVSRNSRRIKDVDVLAQSCCNMAERGWKKEALGREIIARLWTTSKANLVLHTPPTGLIHSISLCYPPSIPIMPKNLVIGKNRHLIPSQASPIYAEKLGQSCSLSPRGKTTYRQKYEATIAAKTRPPPYMLSASLFMGGVVRSDPISGKVSKGFWGPGRDANFHLRPYMDPLAEPSAIHLPTRSQAFILWGLRTGGVIYTSVQTRHHATHGGRASSLNIYCDLRQAHEAQVNDIWIPQGQDSPSLKWITAGEDGRVKLWQLHPCTSTSKSNKKSHIVDGSIECIFTSTVVESCLSDRSEEMKRRQSVRPDGIILARYDHLNDVVAGVTEDGDLRVWFRASSETNLELRIDLGSAESHGEVKFMEMATQLALDESTVSIVIHRHHSHLITRHDISISGKENVVTFQALVGASFSCIHTSLQPSLPISSRKTGQSTPMLIRMTGSSETTRSTLPKVPNLNLSDDSPDLKQTDTEFGKFIMAGDEAGYVHIWAWNEEESERKPLRSWQASEGKITALDASCGLVAIGSYDGWIKVYDPVPNSPSLLRSFHALHLSAGEVNVAASSQPDARHYTVNQIVLENDLVVAAIGRRVFAWQASNSKSKNKHSSKYSNSWKKGNQKGEGKNSRGIDMKDIHLDVEEDLNDPIDCSHRLQLSASHEFSEREALHKIGLEDGEDALQYALLLSMEEQKPSNSQAGGLLHQTKHSNHVHDKADRGMDEETQEAIRQVEAFKKAEVEEETKRMLDMIEQVEKEASSQ</sequence>
<keyword evidence="4" id="KW-1185">Reference proteome</keyword>
<dbReference type="InterPro" id="IPR001680">
    <property type="entry name" value="WD40_rpt"/>
</dbReference>
<dbReference type="Proteomes" id="UP000094043">
    <property type="component" value="Chromosome 2"/>
</dbReference>
<dbReference type="RefSeq" id="XP_066066854.1">
    <property type="nucleotide sequence ID" value="XM_066210757.1"/>
</dbReference>
<dbReference type="Pfam" id="PF12937">
    <property type="entry name" value="F-box-like"/>
    <property type="match status" value="1"/>
</dbReference>
<reference evidence="3" key="1">
    <citation type="submission" date="2016-06" db="EMBL/GenBank/DDBJ databases">
        <authorList>
            <person name="Cuomo C."/>
            <person name="Litvintseva A."/>
            <person name="Heitman J."/>
            <person name="Chen Y."/>
            <person name="Sun S."/>
            <person name="Springer D."/>
            <person name="Dromer F."/>
            <person name="Young S."/>
            <person name="Zeng Q."/>
            <person name="Chapman S."/>
            <person name="Gujja S."/>
            <person name="Saif S."/>
            <person name="Birren B."/>
        </authorList>
    </citation>
    <scope>NUCLEOTIDE SEQUENCE</scope>
    <source>
        <strain evidence="3">CBS 7841</strain>
    </source>
</reference>
<reference evidence="3" key="2">
    <citation type="journal article" date="2022" name="Elife">
        <title>Obligate sexual reproduction of a homothallic fungus closely related to the Cryptococcus pathogenic species complex.</title>
        <authorList>
            <person name="Passer A.R."/>
            <person name="Clancey S.A."/>
            <person name="Shea T."/>
            <person name="David-Palma M."/>
            <person name="Averette A.F."/>
            <person name="Boekhout T."/>
            <person name="Porcel B.M."/>
            <person name="Nowrousian M."/>
            <person name="Cuomo C.A."/>
            <person name="Sun S."/>
            <person name="Heitman J."/>
            <person name="Coelho M.A."/>
        </authorList>
    </citation>
    <scope>NUCLEOTIDE SEQUENCE</scope>
    <source>
        <strain evidence="3">CBS 7841</strain>
    </source>
</reference>
<dbReference type="SUPFAM" id="SSF50978">
    <property type="entry name" value="WD40 repeat-like"/>
    <property type="match status" value="1"/>
</dbReference>